<evidence type="ECO:0000313" key="2">
    <source>
        <dbReference type="Proteomes" id="UP000799770"/>
    </source>
</evidence>
<dbReference type="AlphaFoldDB" id="A0A6A5ZRC7"/>
<dbReference type="OrthoDB" id="3800446at2759"/>
<keyword evidence="2" id="KW-1185">Reference proteome</keyword>
<reference evidence="1" key="1">
    <citation type="journal article" date="2020" name="Stud. Mycol.">
        <title>101 Dothideomycetes genomes: a test case for predicting lifestyles and emergence of pathogens.</title>
        <authorList>
            <person name="Haridas S."/>
            <person name="Albert R."/>
            <person name="Binder M."/>
            <person name="Bloem J."/>
            <person name="Labutti K."/>
            <person name="Salamov A."/>
            <person name="Andreopoulos B."/>
            <person name="Baker S."/>
            <person name="Barry K."/>
            <person name="Bills G."/>
            <person name="Bluhm B."/>
            <person name="Cannon C."/>
            <person name="Castanera R."/>
            <person name="Culley D."/>
            <person name="Daum C."/>
            <person name="Ezra D."/>
            <person name="Gonzalez J."/>
            <person name="Henrissat B."/>
            <person name="Kuo A."/>
            <person name="Liang C."/>
            <person name="Lipzen A."/>
            <person name="Lutzoni F."/>
            <person name="Magnuson J."/>
            <person name="Mondo S."/>
            <person name="Nolan M."/>
            <person name="Ohm R."/>
            <person name="Pangilinan J."/>
            <person name="Park H.-J."/>
            <person name="Ramirez L."/>
            <person name="Alfaro M."/>
            <person name="Sun H."/>
            <person name="Tritt A."/>
            <person name="Yoshinaga Y."/>
            <person name="Zwiers L.-H."/>
            <person name="Turgeon B."/>
            <person name="Goodwin S."/>
            <person name="Spatafora J."/>
            <person name="Crous P."/>
            <person name="Grigoriev I."/>
        </authorList>
    </citation>
    <scope>NUCLEOTIDE SEQUENCE</scope>
    <source>
        <strain evidence="1">CBS 627.86</strain>
    </source>
</reference>
<dbReference type="EMBL" id="ML977312">
    <property type="protein sequence ID" value="KAF2121695.1"/>
    <property type="molecule type" value="Genomic_DNA"/>
</dbReference>
<accession>A0A6A5ZRC7</accession>
<organism evidence="1 2">
    <name type="scientific">Lophiotrema nucula</name>
    <dbReference type="NCBI Taxonomy" id="690887"/>
    <lineage>
        <taxon>Eukaryota</taxon>
        <taxon>Fungi</taxon>
        <taxon>Dikarya</taxon>
        <taxon>Ascomycota</taxon>
        <taxon>Pezizomycotina</taxon>
        <taxon>Dothideomycetes</taxon>
        <taxon>Pleosporomycetidae</taxon>
        <taxon>Pleosporales</taxon>
        <taxon>Lophiotremataceae</taxon>
        <taxon>Lophiotrema</taxon>
    </lineage>
</organism>
<sequence>MIMPESAVGHSGLEKALQQYDIVKRIATFSTAADLSRVARTSRTAYAEIRGREESWKNLITRTHCSGVGTGLRIETIDASLAAGSTPDRHPETWREDLKQGCGANYSQSTISKPCDACGIMVCNECRTHTSYSTLLSMEHGDYRGGLVFNSQYITLSALLEQPDAKSIMLSTPEMLEHDINATAVVHPWFFRQSDQSYQPTYRKDWVNDLVPLELGTMETFRNNFRTIIGLRKRYCCVECASARRGHKKLGKVVMDAVKSGAGTPTGEVCRCTLRKRLLDRWICLPCIIDEIQDDEAYATLHPCIETPDAQNRKLSYQGKCPCGTRYDGMKNVCSFCSWCGGRVIARKYNDNGTLYVN</sequence>
<protein>
    <submittedName>
        <fullName evidence="1">Uncharacterized protein</fullName>
    </submittedName>
</protein>
<proteinExistence type="predicted"/>
<dbReference type="Proteomes" id="UP000799770">
    <property type="component" value="Unassembled WGS sequence"/>
</dbReference>
<evidence type="ECO:0000313" key="1">
    <source>
        <dbReference type="EMBL" id="KAF2121695.1"/>
    </source>
</evidence>
<gene>
    <name evidence="1" type="ORF">BDV96DRAFT_218375</name>
</gene>
<name>A0A6A5ZRC7_9PLEO</name>